<dbReference type="Pfam" id="PF00441">
    <property type="entry name" value="Acyl-CoA_dh_1"/>
    <property type="match status" value="1"/>
</dbReference>
<reference evidence="9 10" key="1">
    <citation type="submission" date="2022-06" db="EMBL/GenBank/DDBJ databases">
        <title>Roseomonas CN29.</title>
        <authorList>
            <person name="Cheng Y."/>
            <person name="He X."/>
        </authorList>
    </citation>
    <scope>NUCLEOTIDE SEQUENCE [LARGE SCALE GENOMIC DNA]</scope>
    <source>
        <strain evidence="9 10">CN29</strain>
    </source>
</reference>
<dbReference type="Proteomes" id="UP001524642">
    <property type="component" value="Unassembled WGS sequence"/>
</dbReference>
<dbReference type="Pfam" id="PF02770">
    <property type="entry name" value="Acyl-CoA_dh_M"/>
    <property type="match status" value="1"/>
</dbReference>
<evidence type="ECO:0000313" key="9">
    <source>
        <dbReference type="EMBL" id="MCR0982598.1"/>
    </source>
</evidence>
<evidence type="ECO:0000259" key="6">
    <source>
        <dbReference type="Pfam" id="PF00441"/>
    </source>
</evidence>
<dbReference type="InterPro" id="IPR013786">
    <property type="entry name" value="AcylCoA_DH/ox_N"/>
</dbReference>
<dbReference type="PANTHER" id="PTHR43884">
    <property type="entry name" value="ACYL-COA DEHYDROGENASE"/>
    <property type="match status" value="1"/>
</dbReference>
<feature type="domain" description="Acyl-CoA oxidase/dehydrogenase middle" evidence="7">
    <location>
        <begin position="124"/>
        <end position="219"/>
    </location>
</feature>
<protein>
    <submittedName>
        <fullName evidence="9">Acyl-CoA/acyl-ACP dehydrogenase</fullName>
    </submittedName>
</protein>
<evidence type="ECO:0000259" key="8">
    <source>
        <dbReference type="Pfam" id="PF02771"/>
    </source>
</evidence>
<keyword evidence="10" id="KW-1185">Reference proteome</keyword>
<feature type="domain" description="Acyl-CoA dehydrogenase/oxidase N-terminal" evidence="8">
    <location>
        <begin position="8"/>
        <end position="119"/>
    </location>
</feature>
<dbReference type="PROSITE" id="PS00072">
    <property type="entry name" value="ACYL_COA_DH_1"/>
    <property type="match status" value="1"/>
</dbReference>
<dbReference type="InterPro" id="IPR009100">
    <property type="entry name" value="AcylCoA_DH/oxidase_NM_dom_sf"/>
</dbReference>
<evidence type="ECO:0000259" key="7">
    <source>
        <dbReference type="Pfam" id="PF02770"/>
    </source>
</evidence>
<comment type="similarity">
    <text evidence="2 5">Belongs to the acyl-CoA dehydrogenase family.</text>
</comment>
<dbReference type="Gene3D" id="1.20.140.10">
    <property type="entry name" value="Butyryl-CoA Dehydrogenase, subunit A, domain 3"/>
    <property type="match status" value="1"/>
</dbReference>
<sequence>MIDFAPDETQLAILDSVDRFLQDRLPPDEIRRRDAGHVPPYDLLPALGELGLFRLAVPEEEGGLGLDWRTVMLVQERLGRHAYMVASIFNRVVGFGIASVKGYGSAAQRAALMPKLLEGRLLIALALTEPEAGTDASAIRTRAMRVEGGWRIRGRKTWISDAKGADYLLVAARTDPESSGSRGISLFLVPPTAEGVAMTPLSKVGNNCMPSWDIGFDDVFVPDHAMMGQEGQGFRHMMSTLHNSRASMAATVTGCAQAAVDCALAHAKERVQFGRPLGALQSVRHRLADMQMRVDQSRLTVWHLGWLIATGQKAQREASAAKVIATETLQYVTHHGMQILASAGYSSESDMQRFWRDGRLYTFGEGANEIQREIIAREMGL</sequence>
<keyword evidence="5" id="KW-0560">Oxidoreductase</keyword>
<organism evidence="9 10">
    <name type="scientific">Roseomonas populi</name>
    <dbReference type="NCBI Taxonomy" id="3121582"/>
    <lineage>
        <taxon>Bacteria</taxon>
        <taxon>Pseudomonadati</taxon>
        <taxon>Pseudomonadota</taxon>
        <taxon>Alphaproteobacteria</taxon>
        <taxon>Acetobacterales</taxon>
        <taxon>Roseomonadaceae</taxon>
        <taxon>Roseomonas</taxon>
    </lineage>
</organism>
<dbReference type="InterPro" id="IPR037069">
    <property type="entry name" value="AcylCoA_DH/ox_N_sf"/>
</dbReference>
<evidence type="ECO:0000256" key="2">
    <source>
        <dbReference type="ARBA" id="ARBA00009347"/>
    </source>
</evidence>
<evidence type="ECO:0000313" key="10">
    <source>
        <dbReference type="Proteomes" id="UP001524642"/>
    </source>
</evidence>
<dbReference type="EMBL" id="JANJOU010000008">
    <property type="protein sequence ID" value="MCR0982598.1"/>
    <property type="molecule type" value="Genomic_DNA"/>
</dbReference>
<comment type="cofactor">
    <cofactor evidence="1 5">
        <name>FAD</name>
        <dbReference type="ChEBI" id="CHEBI:57692"/>
    </cofactor>
</comment>
<dbReference type="InterPro" id="IPR046373">
    <property type="entry name" value="Acyl-CoA_Oxase/DH_mid-dom_sf"/>
</dbReference>
<name>A0ABT1X3C9_9PROT</name>
<evidence type="ECO:0000256" key="3">
    <source>
        <dbReference type="ARBA" id="ARBA00022630"/>
    </source>
</evidence>
<dbReference type="InterPro" id="IPR036250">
    <property type="entry name" value="AcylCo_DH-like_C"/>
</dbReference>
<dbReference type="PANTHER" id="PTHR43884:SF12">
    <property type="entry name" value="ISOVALERYL-COA DEHYDROGENASE, MITOCHONDRIAL-RELATED"/>
    <property type="match status" value="1"/>
</dbReference>
<dbReference type="InterPro" id="IPR006091">
    <property type="entry name" value="Acyl-CoA_Oxase/DH_mid-dom"/>
</dbReference>
<proteinExistence type="inferred from homology"/>
<dbReference type="Pfam" id="PF02771">
    <property type="entry name" value="Acyl-CoA_dh_N"/>
    <property type="match status" value="1"/>
</dbReference>
<dbReference type="SUPFAM" id="SSF56645">
    <property type="entry name" value="Acyl-CoA dehydrogenase NM domain-like"/>
    <property type="match status" value="1"/>
</dbReference>
<evidence type="ECO:0000256" key="4">
    <source>
        <dbReference type="ARBA" id="ARBA00022827"/>
    </source>
</evidence>
<dbReference type="Gene3D" id="2.40.110.10">
    <property type="entry name" value="Butyryl-CoA Dehydrogenase, subunit A, domain 2"/>
    <property type="match status" value="1"/>
</dbReference>
<evidence type="ECO:0000256" key="1">
    <source>
        <dbReference type="ARBA" id="ARBA00001974"/>
    </source>
</evidence>
<feature type="domain" description="Acyl-CoA dehydrogenase/oxidase C-terminal" evidence="6">
    <location>
        <begin position="231"/>
        <end position="379"/>
    </location>
</feature>
<dbReference type="Gene3D" id="1.10.540.10">
    <property type="entry name" value="Acyl-CoA dehydrogenase/oxidase, N-terminal domain"/>
    <property type="match status" value="1"/>
</dbReference>
<comment type="caution">
    <text evidence="9">The sequence shown here is derived from an EMBL/GenBank/DDBJ whole genome shotgun (WGS) entry which is preliminary data.</text>
</comment>
<evidence type="ECO:0000256" key="5">
    <source>
        <dbReference type="RuleBase" id="RU362125"/>
    </source>
</evidence>
<dbReference type="RefSeq" id="WP_257716269.1">
    <property type="nucleotide sequence ID" value="NZ_JANJOU010000008.1"/>
</dbReference>
<keyword evidence="4 5" id="KW-0274">FAD</keyword>
<dbReference type="InterPro" id="IPR006089">
    <property type="entry name" value="Acyl-CoA_DH_CS"/>
</dbReference>
<dbReference type="InterPro" id="IPR009075">
    <property type="entry name" value="AcylCo_DH/oxidase_C"/>
</dbReference>
<dbReference type="PIRSF" id="PIRSF016578">
    <property type="entry name" value="HsaA"/>
    <property type="match status" value="1"/>
</dbReference>
<accession>A0ABT1X3C9</accession>
<gene>
    <name evidence="9" type="ORF">NRP21_11115</name>
</gene>
<dbReference type="SUPFAM" id="SSF47203">
    <property type="entry name" value="Acyl-CoA dehydrogenase C-terminal domain-like"/>
    <property type="match status" value="1"/>
</dbReference>
<keyword evidence="3 5" id="KW-0285">Flavoprotein</keyword>